<sequence>MNYWFECKVSYERQADSMGMKKVSESYLVDALSFTEAEKRIIKEVRPFVSVGELEVVNIRRARIAELFLNDEAEDDRYFRAKVNFITVDEKSGSEKKTSATMIVKSDSLPNAVTELKAQLDSQMASYEIASVTDTQILDVFQYEAPEK</sequence>
<dbReference type="PATRIC" id="fig|322095.3.peg.1363"/>
<proteinExistence type="predicted"/>
<gene>
    <name evidence="1" type="ORF">HMPREF3185_01378</name>
</gene>
<evidence type="ECO:0000313" key="1">
    <source>
        <dbReference type="EMBL" id="KXB75454.1"/>
    </source>
</evidence>
<dbReference type="Proteomes" id="UP000070224">
    <property type="component" value="Unassembled WGS sequence"/>
</dbReference>
<accession>A0A134B694</accession>
<dbReference type="STRING" id="322095.HMPREF3185_01378"/>
<comment type="caution">
    <text evidence="1">The sequence shown here is derived from an EMBL/GenBank/DDBJ whole genome shotgun (WGS) entry which is preliminary data.</text>
</comment>
<dbReference type="AlphaFoldDB" id="A0A134B694"/>
<dbReference type="Pfam" id="PF14902">
    <property type="entry name" value="DUF4494"/>
    <property type="match status" value="1"/>
</dbReference>
<reference evidence="2" key="1">
    <citation type="submission" date="2016-01" db="EMBL/GenBank/DDBJ databases">
        <authorList>
            <person name="Mitreva M."/>
            <person name="Pepin K.H."/>
            <person name="Mihindukulasuriya K.A."/>
            <person name="Fulton R."/>
            <person name="Fronick C."/>
            <person name="O'Laughlin M."/>
            <person name="Miner T."/>
            <person name="Herter B."/>
            <person name="Rosa B.A."/>
            <person name="Cordes M."/>
            <person name="Tomlinson C."/>
            <person name="Wollam A."/>
            <person name="Palsikar V.B."/>
            <person name="Mardis E.R."/>
            <person name="Wilson R.K."/>
        </authorList>
    </citation>
    <scope>NUCLEOTIDE SEQUENCE [LARGE SCALE GENOMIC DNA]</scope>
    <source>
        <strain evidence="2">KA00683</strain>
    </source>
</reference>
<evidence type="ECO:0000313" key="2">
    <source>
        <dbReference type="Proteomes" id="UP000070224"/>
    </source>
</evidence>
<dbReference type="RefSeq" id="WP_060935611.1">
    <property type="nucleotide sequence ID" value="NZ_KQ960453.1"/>
</dbReference>
<dbReference type="EMBL" id="LSDK01000092">
    <property type="protein sequence ID" value="KXB75454.1"/>
    <property type="molecule type" value="Genomic_DNA"/>
</dbReference>
<keyword evidence="2" id="KW-1185">Reference proteome</keyword>
<dbReference type="InterPro" id="IPR027848">
    <property type="entry name" value="DUF4494"/>
</dbReference>
<organism evidence="1 2">
    <name type="scientific">Porphyromonas somerae</name>
    <dbReference type="NCBI Taxonomy" id="322095"/>
    <lineage>
        <taxon>Bacteria</taxon>
        <taxon>Pseudomonadati</taxon>
        <taxon>Bacteroidota</taxon>
        <taxon>Bacteroidia</taxon>
        <taxon>Bacteroidales</taxon>
        <taxon>Porphyromonadaceae</taxon>
        <taxon>Porphyromonas</taxon>
    </lineage>
</organism>
<protein>
    <submittedName>
        <fullName evidence="1">Uncharacterized protein</fullName>
    </submittedName>
</protein>
<name>A0A134B694_9PORP</name>
<dbReference type="OrthoDB" id="954784at2"/>